<reference evidence="1" key="1">
    <citation type="submission" date="2019-06" db="EMBL/GenBank/DDBJ databases">
        <authorList>
            <consortium name="Wellcome Sanger Institute Data Sharing"/>
        </authorList>
    </citation>
    <scope>NUCLEOTIDE SEQUENCE [LARGE SCALE GENOMIC DNA]</scope>
</reference>
<organism evidence="1 2">
    <name type="scientific">Salarias fasciatus</name>
    <name type="common">Jewelled blenny</name>
    <name type="synonym">Blennius fasciatus</name>
    <dbReference type="NCBI Taxonomy" id="181472"/>
    <lineage>
        <taxon>Eukaryota</taxon>
        <taxon>Metazoa</taxon>
        <taxon>Chordata</taxon>
        <taxon>Craniata</taxon>
        <taxon>Vertebrata</taxon>
        <taxon>Euteleostomi</taxon>
        <taxon>Actinopterygii</taxon>
        <taxon>Neopterygii</taxon>
        <taxon>Teleostei</taxon>
        <taxon>Neoteleostei</taxon>
        <taxon>Acanthomorphata</taxon>
        <taxon>Ovalentaria</taxon>
        <taxon>Blenniimorphae</taxon>
        <taxon>Blenniiformes</taxon>
        <taxon>Blennioidei</taxon>
        <taxon>Blenniidae</taxon>
        <taxon>Salariinae</taxon>
        <taxon>Salarias</taxon>
    </lineage>
</organism>
<dbReference type="FunCoup" id="A0A672FCL1">
    <property type="interactions" value="8"/>
</dbReference>
<dbReference type="CDD" id="cd10229">
    <property type="entry name" value="ASKHA_NBD_HSP70_HSPA12"/>
    <property type="match status" value="1"/>
</dbReference>
<dbReference type="OMA" id="TELQHMM"/>
<sequence length="571" mass="64661">ITGVTMASREGFVCGGEEKKALAKTSAQPSSCSRSSIMSDSFIIAIHFGRSYSGYAFSLTAREAEIDPMVKYWGAEVGQKTVKTPTCILFDEHEEFMSFGYEAQRYYHRMRGEEARHKFFFQSFKMSLYGRVTSGKPMKALKVFTEALRFMKDDALKTINSSSGKVFNQSDFCWVLTVPAIWDPSAKQFMRRAATQAGIVTEGKEDWLVIALEPEAALMWCRKLPADGFIAENQGEVSLDQSPGTQYIVVNCGGGTIDVTVHEVLDGGALRELHKGSGNNMGGQSVDRKFKEFLKEIFGDALWEKYEREHPGELQKMMYEFTFSKRHDDEAEISCPYNLTELAKESGRDMERFFEGVRGASWDKGSIQISKQRMRSFFSDSLRGITNCLKEILRKDFHIDYILLVGGYSESETLRRHVINQFKGQCKVLCPVRAQEAILLGAVIFGTNPALVASRKSAFTYGVKTTRNFDPSKHREDKKFTTDTGDLCGDVFKMLVEIDGDVGWTETREFSFTPNNPTQTTMSFSFFRTERNNPQYVDDWGVEEIGSVKVSMPNTTRGRDRRVKLEIKFDL</sequence>
<dbReference type="Gene3D" id="3.30.420.40">
    <property type="match status" value="2"/>
</dbReference>
<protein>
    <recommendedName>
        <fullName evidence="3">Heat shock protein family A (Hsp70) member 12A.2</fullName>
    </recommendedName>
</protein>
<dbReference type="PANTHER" id="PTHR14187">
    <property type="entry name" value="ALPHA KINASE/ELONGATION FACTOR 2 KINASE"/>
    <property type="match status" value="1"/>
</dbReference>
<name>A0A672FCL1_SALFA</name>
<keyword evidence="2" id="KW-1185">Reference proteome</keyword>
<dbReference type="PANTHER" id="PTHR14187:SF5">
    <property type="entry name" value="HEAT SHOCK 70 KDA PROTEIN 12A"/>
    <property type="match status" value="1"/>
</dbReference>
<reference evidence="1" key="3">
    <citation type="submission" date="2025-09" db="UniProtKB">
        <authorList>
            <consortium name="Ensembl"/>
        </authorList>
    </citation>
    <scope>IDENTIFICATION</scope>
</reference>
<dbReference type="AlphaFoldDB" id="A0A672FCL1"/>
<proteinExistence type="predicted"/>
<dbReference type="Ensembl" id="ENSSFAT00005004260.1">
    <property type="protein sequence ID" value="ENSSFAP00005003988.1"/>
    <property type="gene ID" value="ENSSFAG00005002575.1"/>
</dbReference>
<dbReference type="SUPFAM" id="SSF53067">
    <property type="entry name" value="Actin-like ATPase domain"/>
    <property type="match status" value="2"/>
</dbReference>
<dbReference type="InParanoid" id="A0A672FCL1"/>
<gene>
    <name evidence="1" type="primary">LOC115400576</name>
</gene>
<evidence type="ECO:0000313" key="2">
    <source>
        <dbReference type="Proteomes" id="UP000472267"/>
    </source>
</evidence>
<accession>A0A672FCL1</accession>
<evidence type="ECO:0000313" key="1">
    <source>
        <dbReference type="Ensembl" id="ENSSFAP00005003988.1"/>
    </source>
</evidence>
<reference evidence="1" key="2">
    <citation type="submission" date="2025-08" db="UniProtKB">
        <authorList>
            <consortium name="Ensembl"/>
        </authorList>
    </citation>
    <scope>IDENTIFICATION</scope>
</reference>
<dbReference type="Proteomes" id="UP000472267">
    <property type="component" value="Chromosome 2"/>
</dbReference>
<dbReference type="InterPro" id="IPR043129">
    <property type="entry name" value="ATPase_NBD"/>
</dbReference>
<evidence type="ECO:0008006" key="3">
    <source>
        <dbReference type="Google" id="ProtNLM"/>
    </source>
</evidence>